<dbReference type="InterPro" id="IPR006279">
    <property type="entry name" value="SoxD"/>
</dbReference>
<dbReference type="InterPro" id="IPR038561">
    <property type="entry name" value="SoxD_sf"/>
</dbReference>
<dbReference type="RefSeq" id="WP_113887497.1">
    <property type="nucleotide sequence ID" value="NZ_QNRK01000002.1"/>
</dbReference>
<dbReference type="Gene3D" id="3.30.2270.10">
    <property type="entry name" value="Folate-binding superfamily"/>
    <property type="match status" value="1"/>
</dbReference>
<comment type="caution">
    <text evidence="1">The sequence shown here is derived from an EMBL/GenBank/DDBJ whole genome shotgun (WGS) entry which is preliminary data.</text>
</comment>
<dbReference type="Proteomes" id="UP000253529">
    <property type="component" value="Unassembled WGS sequence"/>
</dbReference>
<protein>
    <submittedName>
        <fullName evidence="1">N-methylglutamate dehydrogenase subunit B</fullName>
    </submittedName>
</protein>
<dbReference type="GO" id="GO:0008115">
    <property type="term" value="F:sarcosine oxidase activity"/>
    <property type="evidence" value="ECO:0007669"/>
    <property type="project" value="InterPro"/>
</dbReference>
<accession>A0A366FSM7</accession>
<evidence type="ECO:0000313" key="2">
    <source>
        <dbReference type="Proteomes" id="UP000253529"/>
    </source>
</evidence>
<dbReference type="GO" id="GO:0046653">
    <property type="term" value="P:tetrahydrofolate metabolic process"/>
    <property type="evidence" value="ECO:0007669"/>
    <property type="project" value="InterPro"/>
</dbReference>
<gene>
    <name evidence="1" type="ORF">DFR50_10222</name>
</gene>
<dbReference type="EMBL" id="QNRK01000002">
    <property type="protein sequence ID" value="RBP17531.1"/>
    <property type="molecule type" value="Genomic_DNA"/>
</dbReference>
<keyword evidence="2" id="KW-1185">Reference proteome</keyword>
<evidence type="ECO:0000313" key="1">
    <source>
        <dbReference type="EMBL" id="RBP17531.1"/>
    </source>
</evidence>
<dbReference type="OrthoDB" id="5420070at2"/>
<name>A0A366FSM7_9HYPH</name>
<reference evidence="1 2" key="1">
    <citation type="submission" date="2018-06" db="EMBL/GenBank/DDBJ databases">
        <title>Genomic Encyclopedia of Type Strains, Phase IV (KMG-IV): sequencing the most valuable type-strain genomes for metagenomic binning, comparative biology and taxonomic classification.</title>
        <authorList>
            <person name="Goeker M."/>
        </authorList>
    </citation>
    <scope>NUCLEOTIDE SEQUENCE [LARGE SCALE GENOMIC DNA]</scope>
    <source>
        <strain evidence="1 2">DSM 24875</strain>
    </source>
</reference>
<sequence>MLLFCPFCGPRDETEFHYLGEPKARPEPAAEVTDAAWAEYLYVNANPRGEAREIWLHRTCMDVLVMTRDTATNATLSVESSRPA</sequence>
<proteinExistence type="predicted"/>
<dbReference type="AlphaFoldDB" id="A0A366FSM7"/>
<organism evidence="1 2">
    <name type="scientific">Roseiarcus fermentans</name>
    <dbReference type="NCBI Taxonomy" id="1473586"/>
    <lineage>
        <taxon>Bacteria</taxon>
        <taxon>Pseudomonadati</taxon>
        <taxon>Pseudomonadota</taxon>
        <taxon>Alphaproteobacteria</taxon>
        <taxon>Hyphomicrobiales</taxon>
        <taxon>Roseiarcaceae</taxon>
        <taxon>Roseiarcus</taxon>
    </lineage>
</organism>
<dbReference type="Pfam" id="PF04267">
    <property type="entry name" value="SoxD"/>
    <property type="match status" value="1"/>
</dbReference>